<evidence type="ECO:0000259" key="7">
    <source>
        <dbReference type="SMART" id="SM01117"/>
    </source>
</evidence>
<dbReference type="GO" id="GO:0046872">
    <property type="term" value="F:metal ion binding"/>
    <property type="evidence" value="ECO:0007669"/>
    <property type="project" value="UniProtKB-KW"/>
</dbReference>
<keyword evidence="4" id="KW-0256">Endoplasmic reticulum</keyword>
<dbReference type="InterPro" id="IPR036400">
    <property type="entry name" value="Cyt_B5-like_heme/steroid_sf"/>
</dbReference>
<comment type="caution">
    <text evidence="8">The sequence shown here is derived from an EMBL/GenBank/DDBJ whole genome shotgun (WGS) entry which is preliminary data.</text>
</comment>
<sequence length="118" mass="13128">MNKRIKLYTALIKKLSLITSLVCLLALGLHFSNSKSPSPSYLPDFTQKYLATFKGVDSKKPIYIALNGLVYDVSEGREFYIAGGPYHDLAGKDSSKELNLFGGEIIKRKYPIVGRLVN</sequence>
<evidence type="ECO:0000256" key="2">
    <source>
        <dbReference type="ARBA" id="ARBA00022617"/>
    </source>
</evidence>
<reference evidence="8 9" key="1">
    <citation type="journal article" date="2015" name="Nature">
        <title>rRNA introns, odd ribosomes, and small enigmatic genomes across a large radiation of phyla.</title>
        <authorList>
            <person name="Brown C.T."/>
            <person name="Hug L.A."/>
            <person name="Thomas B.C."/>
            <person name="Sharon I."/>
            <person name="Castelle C.J."/>
            <person name="Singh A."/>
            <person name="Wilkins M.J."/>
            <person name="Williams K.H."/>
            <person name="Banfield J.F."/>
        </authorList>
    </citation>
    <scope>NUCLEOTIDE SEQUENCE [LARGE SCALE GENOMIC DNA]</scope>
</reference>
<evidence type="ECO:0000256" key="5">
    <source>
        <dbReference type="ARBA" id="ARBA00023004"/>
    </source>
</evidence>
<dbReference type="Pfam" id="PF00173">
    <property type="entry name" value="Cyt-b5"/>
    <property type="match status" value="1"/>
</dbReference>
<protein>
    <submittedName>
        <fullName evidence="8">Putative steroid-binding protein 3</fullName>
    </submittedName>
</protein>
<comment type="subcellular location">
    <subcellularLocation>
        <location evidence="1">Endoplasmic reticulum</location>
    </subcellularLocation>
</comment>
<dbReference type="SUPFAM" id="SSF55856">
    <property type="entry name" value="Cytochrome b5-like heme/steroid binding domain"/>
    <property type="match status" value="1"/>
</dbReference>
<dbReference type="GO" id="GO:0012505">
    <property type="term" value="C:endomembrane system"/>
    <property type="evidence" value="ECO:0007669"/>
    <property type="project" value="TreeGrafter"/>
</dbReference>
<dbReference type="InterPro" id="IPR001199">
    <property type="entry name" value="Cyt_B5-like_heme/steroid-bd"/>
</dbReference>
<dbReference type="AlphaFoldDB" id="A0A0G1FFX1"/>
<evidence type="ECO:0000256" key="1">
    <source>
        <dbReference type="ARBA" id="ARBA00004240"/>
    </source>
</evidence>
<name>A0A0G1FFX1_9BACT</name>
<keyword evidence="3" id="KW-0479">Metal-binding</keyword>
<evidence type="ECO:0000313" key="8">
    <source>
        <dbReference type="EMBL" id="KKS94036.1"/>
    </source>
</evidence>
<evidence type="ECO:0000256" key="3">
    <source>
        <dbReference type="ARBA" id="ARBA00022723"/>
    </source>
</evidence>
<evidence type="ECO:0000313" key="9">
    <source>
        <dbReference type="Proteomes" id="UP000033980"/>
    </source>
</evidence>
<dbReference type="PANTHER" id="PTHR10281">
    <property type="entry name" value="MEMBRANE-ASSOCIATED PROGESTERONE RECEPTOR COMPONENT-RELATED"/>
    <property type="match status" value="1"/>
</dbReference>
<dbReference type="SMART" id="SM01117">
    <property type="entry name" value="Cyt-b5"/>
    <property type="match status" value="1"/>
</dbReference>
<dbReference type="InterPro" id="IPR050577">
    <property type="entry name" value="MAPR/NEUFC/NENF-like"/>
</dbReference>
<dbReference type="EMBL" id="LCFK01000015">
    <property type="protein sequence ID" value="KKS94036.1"/>
    <property type="molecule type" value="Genomic_DNA"/>
</dbReference>
<proteinExistence type="inferred from homology"/>
<keyword evidence="5" id="KW-0408">Iron</keyword>
<keyword evidence="2" id="KW-0349">Heme</keyword>
<accession>A0A0G1FFX1</accession>
<dbReference type="Proteomes" id="UP000033980">
    <property type="component" value="Unassembled WGS sequence"/>
</dbReference>
<organism evidence="8 9">
    <name type="scientific">Candidatus Collierbacteria bacterium GW2011_GWC2_43_12</name>
    <dbReference type="NCBI Taxonomy" id="1618390"/>
    <lineage>
        <taxon>Bacteria</taxon>
        <taxon>Candidatus Collieribacteriota</taxon>
    </lineage>
</organism>
<evidence type="ECO:0000256" key="4">
    <source>
        <dbReference type="ARBA" id="ARBA00022824"/>
    </source>
</evidence>
<dbReference type="PANTHER" id="PTHR10281:SF72">
    <property type="entry name" value="NEUDESIN"/>
    <property type="match status" value="1"/>
</dbReference>
<feature type="domain" description="Cytochrome b5 heme-binding" evidence="7">
    <location>
        <begin position="45"/>
        <end position="117"/>
    </location>
</feature>
<dbReference type="Gene3D" id="3.10.120.10">
    <property type="entry name" value="Cytochrome b5-like heme/steroid binding domain"/>
    <property type="match status" value="1"/>
</dbReference>
<comment type="similarity">
    <text evidence="6">Belongs to the cytochrome b5 family. MAPR subfamily.</text>
</comment>
<gene>
    <name evidence="8" type="ORF">UV68_C0015G0002</name>
</gene>
<evidence type="ECO:0000256" key="6">
    <source>
        <dbReference type="ARBA" id="ARBA00038357"/>
    </source>
</evidence>
<dbReference type="GO" id="GO:0016020">
    <property type="term" value="C:membrane"/>
    <property type="evidence" value="ECO:0007669"/>
    <property type="project" value="TreeGrafter"/>
</dbReference>